<dbReference type="PROSITE" id="PS00108">
    <property type="entry name" value="PROTEIN_KINASE_ST"/>
    <property type="match status" value="1"/>
</dbReference>
<proteinExistence type="inferred from homology"/>
<dbReference type="GO" id="GO:0005524">
    <property type="term" value="F:ATP binding"/>
    <property type="evidence" value="ECO:0007669"/>
    <property type="project" value="UniProtKB-UniRule"/>
</dbReference>
<dbReference type="RefSeq" id="XP_022649489.1">
    <property type="nucleotide sequence ID" value="XM_022793754.1"/>
</dbReference>
<dbReference type="InterPro" id="IPR017892">
    <property type="entry name" value="Pkinase_C"/>
</dbReference>
<dbReference type="AlphaFoldDB" id="A0A7M7JFR0"/>
<evidence type="ECO:0000256" key="5">
    <source>
        <dbReference type="ARBA" id="ARBA00022741"/>
    </source>
</evidence>
<dbReference type="FunFam" id="1.10.510.10:FF:000008">
    <property type="entry name" value="Non-specific serine/threonine protein kinase"/>
    <property type="match status" value="1"/>
</dbReference>
<keyword evidence="3" id="KW-0597">Phosphoprotein</keyword>
<keyword evidence="6" id="KW-0418">Kinase</keyword>
<dbReference type="InterPro" id="IPR008271">
    <property type="entry name" value="Ser/Thr_kinase_AS"/>
</dbReference>
<dbReference type="PROSITE" id="PS50011">
    <property type="entry name" value="PROTEIN_KINASE_DOM"/>
    <property type="match status" value="1"/>
</dbReference>
<dbReference type="CDD" id="cd06093">
    <property type="entry name" value="PX_domain"/>
    <property type="match status" value="1"/>
</dbReference>
<keyword evidence="2" id="KW-0723">Serine/threonine-protein kinase</keyword>
<evidence type="ECO:0000313" key="13">
    <source>
        <dbReference type="EnsemblMetazoa" id="XP_022649489"/>
    </source>
</evidence>
<dbReference type="GeneID" id="111245413"/>
<feature type="domain" description="AGC-kinase C-terminal" evidence="12">
    <location>
        <begin position="495"/>
        <end position="570"/>
    </location>
</feature>
<evidence type="ECO:0000256" key="2">
    <source>
        <dbReference type="ARBA" id="ARBA00022527"/>
    </source>
</evidence>
<dbReference type="InterPro" id="IPR011009">
    <property type="entry name" value="Kinase-like_dom_sf"/>
</dbReference>
<dbReference type="PANTHER" id="PTHR24351">
    <property type="entry name" value="RIBOSOMAL PROTEIN S6 KINASE"/>
    <property type="match status" value="1"/>
</dbReference>
<dbReference type="PROSITE" id="PS00107">
    <property type="entry name" value="PROTEIN_KINASE_ATP"/>
    <property type="match status" value="1"/>
</dbReference>
<dbReference type="Gene3D" id="1.10.510.10">
    <property type="entry name" value="Transferase(Phosphotransferase) domain 1"/>
    <property type="match status" value="1"/>
</dbReference>
<dbReference type="InterPro" id="IPR000961">
    <property type="entry name" value="AGC-kinase_C"/>
</dbReference>
<dbReference type="SUPFAM" id="SSF56112">
    <property type="entry name" value="Protein kinase-like (PK-like)"/>
    <property type="match status" value="1"/>
</dbReference>
<dbReference type="GO" id="GO:0035091">
    <property type="term" value="F:phosphatidylinositol binding"/>
    <property type="evidence" value="ECO:0007669"/>
    <property type="project" value="InterPro"/>
</dbReference>
<dbReference type="Pfam" id="PF00787">
    <property type="entry name" value="PX"/>
    <property type="match status" value="1"/>
</dbReference>
<dbReference type="SMART" id="SM00312">
    <property type="entry name" value="PX"/>
    <property type="match status" value="1"/>
</dbReference>
<dbReference type="Pfam" id="PF00069">
    <property type="entry name" value="Pkinase"/>
    <property type="match status" value="1"/>
</dbReference>
<dbReference type="InterPro" id="IPR036871">
    <property type="entry name" value="PX_dom_sf"/>
</dbReference>
<evidence type="ECO:0000256" key="4">
    <source>
        <dbReference type="ARBA" id="ARBA00022679"/>
    </source>
</evidence>
<evidence type="ECO:0000256" key="6">
    <source>
        <dbReference type="ARBA" id="ARBA00022777"/>
    </source>
</evidence>
<feature type="binding site" evidence="8">
    <location>
        <position position="266"/>
    </location>
    <ligand>
        <name>ATP</name>
        <dbReference type="ChEBI" id="CHEBI:30616"/>
    </ligand>
</feature>
<evidence type="ECO:0000259" key="12">
    <source>
        <dbReference type="PROSITE" id="PS51285"/>
    </source>
</evidence>
<comment type="similarity">
    <text evidence="1">Belongs to the protein kinase superfamily. AGC Ser/Thr protein kinase family.</text>
</comment>
<evidence type="ECO:0000256" key="1">
    <source>
        <dbReference type="ARBA" id="ARBA00009903"/>
    </source>
</evidence>
<evidence type="ECO:0000256" key="9">
    <source>
        <dbReference type="SAM" id="MobiDB-lite"/>
    </source>
</evidence>
<dbReference type="PROSITE" id="PS51285">
    <property type="entry name" value="AGC_KINASE_CTER"/>
    <property type="match status" value="1"/>
</dbReference>
<reference evidence="13" key="1">
    <citation type="submission" date="2021-01" db="UniProtKB">
        <authorList>
            <consortium name="EnsemblMetazoa"/>
        </authorList>
    </citation>
    <scope>IDENTIFICATION</scope>
</reference>
<keyword evidence="4" id="KW-0808">Transferase</keyword>
<dbReference type="FunFam" id="3.30.200.20:FF:000103">
    <property type="entry name" value="Protein kinase C"/>
    <property type="match status" value="1"/>
</dbReference>
<dbReference type="InterPro" id="IPR001683">
    <property type="entry name" value="PX_dom"/>
</dbReference>
<evidence type="ECO:0000313" key="14">
    <source>
        <dbReference type="Proteomes" id="UP000594260"/>
    </source>
</evidence>
<accession>A0A7M7JFR0</accession>
<sequence>MMLGASQHLCAILTLHGEKDILQESFLTVLEDCLNQALTTGMVPLRGEALLEDGGFLCKPASSAPSSGGRLQCTIETPYLVENRIIMYRIAVESYGQTWYVHRRFQEFMALSDTLKKLYPKDLVPKLPSKTLFNNRSEEFVSKRSKGLQQFLNALLECEILRGDKHVAGFLQTELTDERLLESRPDNNASRQSEKLNDTAPGSSFTSSEEDRESPTSSGEVVNLGRTEKQHVKPKDFDFMKVIGRGSYGKVMLAKHRTTEKHYAVKVLNKKHILRRNESRHIMQERDILVKVLHHPFLVGLNYSFQTSDKLYFVLDFVNGGELFFHLQKSGNFNEPRAKFYAAEITCALAYLHSQGIIYRDLKPENILLDNTGHIVLTDFGLCKEGLKESETTSTFCGTPEYLAPEVIRKEQYDKTVDWWCLGSVIYEMLTGLPPFYSRNNKQLYDNILHQPLTFKHNVSSTARSLLTGLLEKDKKKRLGAKEDGDEVKAHAFFNDINWTELERRRLKPPFIPTVSGKADLNNIDPEFTKEPVPQSVARSNGSVSLSASMVDNEFKGFSYAPQSIRNDPY</sequence>
<keyword evidence="14" id="KW-1185">Reference proteome</keyword>
<evidence type="ECO:0000259" key="10">
    <source>
        <dbReference type="PROSITE" id="PS50011"/>
    </source>
</evidence>
<dbReference type="GO" id="GO:0004674">
    <property type="term" value="F:protein serine/threonine kinase activity"/>
    <property type="evidence" value="ECO:0007669"/>
    <property type="project" value="UniProtKB-KW"/>
</dbReference>
<keyword evidence="5 8" id="KW-0547">Nucleotide-binding</keyword>
<evidence type="ECO:0000259" key="11">
    <source>
        <dbReference type="PROSITE" id="PS50195"/>
    </source>
</evidence>
<dbReference type="PROSITE" id="PS50195">
    <property type="entry name" value="PX"/>
    <property type="match status" value="1"/>
</dbReference>
<feature type="domain" description="Protein kinase" evidence="10">
    <location>
        <begin position="237"/>
        <end position="494"/>
    </location>
</feature>
<dbReference type="EnsemblMetazoa" id="XM_022793754">
    <property type="protein sequence ID" value="XP_022649489"/>
    <property type="gene ID" value="LOC111245413"/>
</dbReference>
<dbReference type="Pfam" id="PF00433">
    <property type="entry name" value="Pkinase_C"/>
    <property type="match status" value="1"/>
</dbReference>
<evidence type="ECO:0000256" key="7">
    <source>
        <dbReference type="ARBA" id="ARBA00022840"/>
    </source>
</evidence>
<dbReference type="SMART" id="SM00133">
    <property type="entry name" value="S_TK_X"/>
    <property type="match status" value="1"/>
</dbReference>
<dbReference type="KEGG" id="vde:111245413"/>
<dbReference type="OMA" id="GFKMSEP"/>
<evidence type="ECO:0000256" key="8">
    <source>
        <dbReference type="PROSITE-ProRule" id="PRU10141"/>
    </source>
</evidence>
<dbReference type="InterPro" id="IPR017441">
    <property type="entry name" value="Protein_kinase_ATP_BS"/>
</dbReference>
<dbReference type="Gene3D" id="3.30.200.20">
    <property type="entry name" value="Phosphorylase Kinase, domain 1"/>
    <property type="match status" value="1"/>
</dbReference>
<feature type="region of interest" description="Disordered" evidence="9">
    <location>
        <begin position="181"/>
        <end position="227"/>
    </location>
</feature>
<dbReference type="InterPro" id="IPR000719">
    <property type="entry name" value="Prot_kinase_dom"/>
</dbReference>
<organism evidence="13 14">
    <name type="scientific">Varroa destructor</name>
    <name type="common">Honeybee mite</name>
    <dbReference type="NCBI Taxonomy" id="109461"/>
    <lineage>
        <taxon>Eukaryota</taxon>
        <taxon>Metazoa</taxon>
        <taxon>Ecdysozoa</taxon>
        <taxon>Arthropoda</taxon>
        <taxon>Chelicerata</taxon>
        <taxon>Arachnida</taxon>
        <taxon>Acari</taxon>
        <taxon>Parasitiformes</taxon>
        <taxon>Mesostigmata</taxon>
        <taxon>Gamasina</taxon>
        <taxon>Dermanyssoidea</taxon>
        <taxon>Varroidae</taxon>
        <taxon>Varroa</taxon>
    </lineage>
</organism>
<keyword evidence="7 8" id="KW-0067">ATP-binding</keyword>
<dbReference type="SMART" id="SM00220">
    <property type="entry name" value="S_TKc"/>
    <property type="match status" value="1"/>
</dbReference>
<dbReference type="SUPFAM" id="SSF64268">
    <property type="entry name" value="PX domain"/>
    <property type="match status" value="1"/>
</dbReference>
<dbReference type="Proteomes" id="UP000594260">
    <property type="component" value="Unplaced"/>
</dbReference>
<feature type="domain" description="PX" evidence="11">
    <location>
        <begin position="66"/>
        <end position="178"/>
    </location>
</feature>
<dbReference type="Gene3D" id="3.30.1520.10">
    <property type="entry name" value="Phox-like domain"/>
    <property type="match status" value="1"/>
</dbReference>
<evidence type="ECO:0000256" key="3">
    <source>
        <dbReference type="ARBA" id="ARBA00022553"/>
    </source>
</evidence>
<dbReference type="OrthoDB" id="6498712at2759"/>
<dbReference type="InParanoid" id="A0A7M7JFR0"/>
<protein>
    <submittedName>
        <fullName evidence="13">Uncharacterized protein</fullName>
    </submittedName>
</protein>
<name>A0A7M7JFR0_VARDE</name>